<protein>
    <submittedName>
        <fullName evidence="8">Thioredoxin-like protein, putative</fullName>
    </submittedName>
</protein>
<comment type="function">
    <text evidence="5">Probable disulfide isomerase, which participates in the folding of proteins containing disulfide bonds. May act as a dithiol oxidase. Acts as a regulator of endoplasmic reticulum-mitochondria contact sites via its ability to regulate redox signals.</text>
</comment>
<dbReference type="InterPro" id="IPR013766">
    <property type="entry name" value="Thioredoxin_domain"/>
</dbReference>
<gene>
    <name evidence="8" type="ORF">BSAL_52100</name>
</gene>
<dbReference type="InterPro" id="IPR017937">
    <property type="entry name" value="Thioredoxin_CS"/>
</dbReference>
<organism evidence="8 9">
    <name type="scientific">Bodo saltans</name>
    <name type="common">Flagellated protozoan</name>
    <dbReference type="NCBI Taxonomy" id="75058"/>
    <lineage>
        <taxon>Eukaryota</taxon>
        <taxon>Discoba</taxon>
        <taxon>Euglenozoa</taxon>
        <taxon>Kinetoplastea</taxon>
        <taxon>Metakinetoplastina</taxon>
        <taxon>Eubodonida</taxon>
        <taxon>Bodonidae</taxon>
        <taxon>Bodo</taxon>
    </lineage>
</organism>
<evidence type="ECO:0000313" key="8">
    <source>
        <dbReference type="EMBL" id="CUE69597.1"/>
    </source>
</evidence>
<dbReference type="GO" id="GO:0005789">
    <property type="term" value="C:endoplasmic reticulum membrane"/>
    <property type="evidence" value="ECO:0007669"/>
    <property type="project" value="UniProtKB-SubCell"/>
</dbReference>
<dbReference type="Pfam" id="PF00085">
    <property type="entry name" value="Thioredoxin"/>
    <property type="match status" value="1"/>
</dbReference>
<dbReference type="Proteomes" id="UP000051952">
    <property type="component" value="Unassembled WGS sequence"/>
</dbReference>
<evidence type="ECO:0000256" key="2">
    <source>
        <dbReference type="ARBA" id="ARBA00022692"/>
    </source>
</evidence>
<dbReference type="PANTHER" id="PTHR46426:SF1">
    <property type="entry name" value="PROTEIN DISULFIDE-ISOMERASE TMX3"/>
    <property type="match status" value="1"/>
</dbReference>
<keyword evidence="2" id="KW-0812">Transmembrane</keyword>
<keyword evidence="4" id="KW-0472">Membrane</keyword>
<feature type="domain" description="Thioredoxin" evidence="7">
    <location>
        <begin position="47"/>
        <end position="211"/>
    </location>
</feature>
<dbReference type="PANTHER" id="PTHR46426">
    <property type="entry name" value="PROTEIN DISULFIDE-ISOMERASE TMX3"/>
    <property type="match status" value="1"/>
</dbReference>
<dbReference type="PROSITE" id="PS51352">
    <property type="entry name" value="THIOREDOXIN_2"/>
    <property type="match status" value="1"/>
</dbReference>
<evidence type="ECO:0000256" key="3">
    <source>
        <dbReference type="ARBA" id="ARBA00022989"/>
    </source>
</evidence>
<dbReference type="PROSITE" id="PS00194">
    <property type="entry name" value="THIOREDOXIN_1"/>
    <property type="match status" value="1"/>
</dbReference>
<dbReference type="AlphaFoldDB" id="A0A0S4IRK0"/>
<keyword evidence="9" id="KW-1185">Reference proteome</keyword>
<dbReference type="InterPro" id="IPR052250">
    <property type="entry name" value="PDI_TMX3"/>
</dbReference>
<proteinExistence type="predicted"/>
<dbReference type="Gene3D" id="3.40.30.10">
    <property type="entry name" value="Glutaredoxin"/>
    <property type="match status" value="1"/>
</dbReference>
<sequence>MLSFYPQMETSQMERTKTNSKKKLTHSMPAPAAFTGPLIVLSIVVTLVYGSAAPHGSRSASESKALHEDRRNTLHKKIPNVVDLKAEFFDNYIKPHHWKEQRARYWLVLFYSSWCLTCQDYESPLREAAAKVHERWEHEHTIVYKQKELPRGQLSIGKHDTTYGEVVALKYKVEGYPTLMLFDRDDDKKTTTFEGVPSTENILTFIRENTDVKV</sequence>
<evidence type="ECO:0000256" key="4">
    <source>
        <dbReference type="ARBA" id="ARBA00023136"/>
    </source>
</evidence>
<evidence type="ECO:0000313" key="9">
    <source>
        <dbReference type="Proteomes" id="UP000051952"/>
    </source>
</evidence>
<dbReference type="EMBL" id="CYKH01000078">
    <property type="protein sequence ID" value="CUE69597.1"/>
    <property type="molecule type" value="Genomic_DNA"/>
</dbReference>
<keyword evidence="3" id="KW-1133">Transmembrane helix</keyword>
<dbReference type="OrthoDB" id="74910at2759"/>
<dbReference type="SUPFAM" id="SSF52833">
    <property type="entry name" value="Thioredoxin-like"/>
    <property type="match status" value="1"/>
</dbReference>
<feature type="region of interest" description="Disordered" evidence="6">
    <location>
        <begin position="1"/>
        <end position="24"/>
    </location>
</feature>
<evidence type="ECO:0000259" key="7">
    <source>
        <dbReference type="PROSITE" id="PS51352"/>
    </source>
</evidence>
<evidence type="ECO:0000256" key="1">
    <source>
        <dbReference type="ARBA" id="ARBA00004389"/>
    </source>
</evidence>
<comment type="subcellular location">
    <subcellularLocation>
        <location evidence="1">Endoplasmic reticulum membrane</location>
        <topology evidence="1">Single-pass membrane protein</topology>
    </subcellularLocation>
</comment>
<evidence type="ECO:0000256" key="6">
    <source>
        <dbReference type="SAM" id="MobiDB-lite"/>
    </source>
</evidence>
<accession>A0A0S4IRK0</accession>
<evidence type="ECO:0000256" key="5">
    <source>
        <dbReference type="ARBA" id="ARBA00045246"/>
    </source>
</evidence>
<dbReference type="InterPro" id="IPR036249">
    <property type="entry name" value="Thioredoxin-like_sf"/>
</dbReference>
<name>A0A0S4IRK0_BODSA</name>
<dbReference type="CDD" id="cd02961">
    <property type="entry name" value="PDI_a_family"/>
    <property type="match status" value="1"/>
</dbReference>
<reference evidence="9" key="1">
    <citation type="submission" date="2015-09" db="EMBL/GenBank/DDBJ databases">
        <authorList>
            <consortium name="Pathogen Informatics"/>
        </authorList>
    </citation>
    <scope>NUCLEOTIDE SEQUENCE [LARGE SCALE GENOMIC DNA]</scope>
    <source>
        <strain evidence="9">Lake Konstanz</strain>
    </source>
</reference>
<dbReference type="VEuPathDB" id="TriTrypDB:BSAL_52100"/>